<dbReference type="EnsemblPlants" id="AET3Gv20417300.26">
    <property type="protein sequence ID" value="AET3Gv20417300.26"/>
    <property type="gene ID" value="AET3Gv20417300"/>
</dbReference>
<dbReference type="SUPFAM" id="SSF101690">
    <property type="entry name" value="PAZ domain"/>
    <property type="match status" value="1"/>
</dbReference>
<proteinExistence type="predicted"/>
<name>A0A453EPN5_AEGTS</name>
<dbReference type="AlphaFoldDB" id="A0A453EPN5"/>
<dbReference type="InterPro" id="IPR003100">
    <property type="entry name" value="PAZ_dom"/>
</dbReference>
<dbReference type="Gene3D" id="2.170.260.10">
    <property type="entry name" value="paz domain"/>
    <property type="match status" value="1"/>
</dbReference>
<keyword evidence="3" id="KW-1185">Reference proteome</keyword>
<dbReference type="Pfam" id="PF02170">
    <property type="entry name" value="PAZ"/>
    <property type="match status" value="1"/>
</dbReference>
<evidence type="ECO:0000313" key="2">
    <source>
        <dbReference type="EnsemblPlants" id="AET3Gv20417300.26"/>
    </source>
</evidence>
<evidence type="ECO:0000259" key="1">
    <source>
        <dbReference type="PROSITE" id="PS50821"/>
    </source>
</evidence>
<reference evidence="3" key="2">
    <citation type="journal article" date="2017" name="Nat. Plants">
        <title>The Aegilops tauschii genome reveals multiple impacts of transposons.</title>
        <authorList>
            <person name="Zhao G."/>
            <person name="Zou C."/>
            <person name="Li K."/>
            <person name="Wang K."/>
            <person name="Li T."/>
            <person name="Gao L."/>
            <person name="Zhang X."/>
            <person name="Wang H."/>
            <person name="Yang Z."/>
            <person name="Liu X."/>
            <person name="Jiang W."/>
            <person name="Mao L."/>
            <person name="Kong X."/>
            <person name="Jiao Y."/>
            <person name="Jia J."/>
        </authorList>
    </citation>
    <scope>NUCLEOTIDE SEQUENCE [LARGE SCALE GENOMIC DNA]</scope>
    <source>
        <strain evidence="3">cv. AL8/78</strain>
    </source>
</reference>
<dbReference type="Gramene" id="AET3Gv20417300.26">
    <property type="protein sequence ID" value="AET3Gv20417300.26"/>
    <property type="gene ID" value="AET3Gv20417300"/>
</dbReference>
<reference evidence="2" key="5">
    <citation type="journal article" date="2021" name="G3 (Bethesda)">
        <title>Aegilops tauschii genome assembly Aet v5.0 features greater sequence contiguity and improved annotation.</title>
        <authorList>
            <person name="Wang L."/>
            <person name="Zhu T."/>
            <person name="Rodriguez J.C."/>
            <person name="Deal K.R."/>
            <person name="Dubcovsky J."/>
            <person name="McGuire P.E."/>
            <person name="Lux T."/>
            <person name="Spannagl M."/>
            <person name="Mayer K.F.X."/>
            <person name="Baldrich P."/>
            <person name="Meyers B.C."/>
            <person name="Huo N."/>
            <person name="Gu Y.Q."/>
            <person name="Zhou H."/>
            <person name="Devos K.M."/>
            <person name="Bennetzen J.L."/>
            <person name="Unver T."/>
            <person name="Budak H."/>
            <person name="Gulick P.J."/>
            <person name="Galiba G."/>
            <person name="Kalapos B."/>
            <person name="Nelson D.R."/>
            <person name="Li P."/>
            <person name="You F.M."/>
            <person name="Luo M.C."/>
            <person name="Dvorak J."/>
        </authorList>
    </citation>
    <scope>NUCLEOTIDE SEQUENCE [LARGE SCALE GENOMIC DNA]</scope>
    <source>
        <strain evidence="2">cv. AL8/78</strain>
    </source>
</reference>
<feature type="domain" description="PAZ" evidence="1">
    <location>
        <begin position="1"/>
        <end position="43"/>
    </location>
</feature>
<dbReference type="InterPro" id="IPR036085">
    <property type="entry name" value="PAZ_dom_sf"/>
</dbReference>
<dbReference type="PANTHER" id="PTHR22891">
    <property type="entry name" value="EUKARYOTIC TRANSLATION INITIATION FACTOR 2C"/>
    <property type="match status" value="1"/>
</dbReference>
<protein>
    <recommendedName>
        <fullName evidence="1">PAZ domain-containing protein</fullName>
    </recommendedName>
</protein>
<dbReference type="GO" id="GO:0003723">
    <property type="term" value="F:RNA binding"/>
    <property type="evidence" value="ECO:0007669"/>
    <property type="project" value="InterPro"/>
</dbReference>
<dbReference type="PROSITE" id="PS50821">
    <property type="entry name" value="PAZ"/>
    <property type="match status" value="1"/>
</dbReference>
<dbReference type="Proteomes" id="UP000015105">
    <property type="component" value="Chromosome 3D"/>
</dbReference>
<dbReference type="CDD" id="cd02846">
    <property type="entry name" value="PAZ_argonaute_like"/>
    <property type="match status" value="1"/>
</dbReference>
<evidence type="ECO:0000313" key="3">
    <source>
        <dbReference type="Proteomes" id="UP000015105"/>
    </source>
</evidence>
<reference evidence="2" key="4">
    <citation type="submission" date="2019-03" db="UniProtKB">
        <authorList>
            <consortium name="EnsemblPlants"/>
        </authorList>
    </citation>
    <scope>IDENTIFICATION</scope>
</reference>
<organism evidence="2 3">
    <name type="scientific">Aegilops tauschii subsp. strangulata</name>
    <name type="common">Goatgrass</name>
    <dbReference type="NCBI Taxonomy" id="200361"/>
    <lineage>
        <taxon>Eukaryota</taxon>
        <taxon>Viridiplantae</taxon>
        <taxon>Streptophyta</taxon>
        <taxon>Embryophyta</taxon>
        <taxon>Tracheophyta</taxon>
        <taxon>Spermatophyta</taxon>
        <taxon>Magnoliopsida</taxon>
        <taxon>Liliopsida</taxon>
        <taxon>Poales</taxon>
        <taxon>Poaceae</taxon>
        <taxon>BOP clade</taxon>
        <taxon>Pooideae</taxon>
        <taxon>Triticodae</taxon>
        <taxon>Triticeae</taxon>
        <taxon>Triticinae</taxon>
        <taxon>Aegilops</taxon>
    </lineage>
</organism>
<dbReference type="STRING" id="200361.A0A453EPN5"/>
<reference evidence="3" key="1">
    <citation type="journal article" date="2014" name="Science">
        <title>Ancient hybridizations among the ancestral genomes of bread wheat.</title>
        <authorList>
            <consortium name="International Wheat Genome Sequencing Consortium,"/>
            <person name="Marcussen T."/>
            <person name="Sandve S.R."/>
            <person name="Heier L."/>
            <person name="Spannagl M."/>
            <person name="Pfeifer M."/>
            <person name="Jakobsen K.S."/>
            <person name="Wulff B.B."/>
            <person name="Steuernagel B."/>
            <person name="Mayer K.F."/>
            <person name="Olsen O.A."/>
        </authorList>
    </citation>
    <scope>NUCLEOTIDE SEQUENCE [LARGE SCALE GENOMIC DNA]</scope>
    <source>
        <strain evidence="3">cv. AL8/78</strain>
    </source>
</reference>
<reference evidence="2" key="3">
    <citation type="journal article" date="2017" name="Nature">
        <title>Genome sequence of the progenitor of the wheat D genome Aegilops tauschii.</title>
        <authorList>
            <person name="Luo M.C."/>
            <person name="Gu Y.Q."/>
            <person name="Puiu D."/>
            <person name="Wang H."/>
            <person name="Twardziok S.O."/>
            <person name="Deal K.R."/>
            <person name="Huo N."/>
            <person name="Zhu T."/>
            <person name="Wang L."/>
            <person name="Wang Y."/>
            <person name="McGuire P.E."/>
            <person name="Liu S."/>
            <person name="Long H."/>
            <person name="Ramasamy R.K."/>
            <person name="Rodriguez J.C."/>
            <person name="Van S.L."/>
            <person name="Yuan L."/>
            <person name="Wang Z."/>
            <person name="Xia Z."/>
            <person name="Xiao L."/>
            <person name="Anderson O.D."/>
            <person name="Ouyang S."/>
            <person name="Liang Y."/>
            <person name="Zimin A.V."/>
            <person name="Pertea G."/>
            <person name="Qi P."/>
            <person name="Bennetzen J.L."/>
            <person name="Dai X."/>
            <person name="Dawson M.W."/>
            <person name="Muller H.G."/>
            <person name="Kugler K."/>
            <person name="Rivarola-Duarte L."/>
            <person name="Spannagl M."/>
            <person name="Mayer K.F.X."/>
            <person name="Lu F.H."/>
            <person name="Bevan M.W."/>
            <person name="Leroy P."/>
            <person name="Li P."/>
            <person name="You F.M."/>
            <person name="Sun Q."/>
            <person name="Liu Z."/>
            <person name="Lyons E."/>
            <person name="Wicker T."/>
            <person name="Salzberg S.L."/>
            <person name="Devos K.M."/>
            <person name="Dvorak J."/>
        </authorList>
    </citation>
    <scope>NUCLEOTIDE SEQUENCE [LARGE SCALE GENOMIC DNA]</scope>
    <source>
        <strain evidence="2">cv. AL8/78</strain>
    </source>
</reference>
<accession>A0A453EPN5</accession>
<sequence>MPVVQYFKDIYNCNLQYTTWPCLQSGSDYRPVYLPMEACKLVEGQRYSKKLNYKQVTNILRATCQRPQQREQSIHEAPVFRCYFARQFHEWVPAQIARVFSATSMSSTSCNNMDGHYFFGSSDRPLRRR</sequence>